<protein>
    <recommendedName>
        <fullName evidence="6">Copper transport protein</fullName>
    </recommendedName>
</protein>
<dbReference type="InterPro" id="IPR007274">
    <property type="entry name" value="Cop_transporter"/>
</dbReference>
<comment type="similarity">
    <text evidence="2 6">Belongs to the copper transporter (Ctr) (TC 1.A.56) family. SLC31A subfamily.</text>
</comment>
<dbReference type="OrthoDB" id="161814at2759"/>
<feature type="transmembrane region" description="Helical" evidence="6">
    <location>
        <begin position="64"/>
        <end position="80"/>
    </location>
</feature>
<dbReference type="Pfam" id="PF04145">
    <property type="entry name" value="Ctr"/>
    <property type="match status" value="1"/>
</dbReference>
<keyword evidence="3 6" id="KW-0812">Transmembrane</keyword>
<dbReference type="PANTHER" id="PTHR12483">
    <property type="entry name" value="SOLUTE CARRIER FAMILY 31 COPPER TRANSPORTERS"/>
    <property type="match status" value="1"/>
</dbReference>
<evidence type="ECO:0000256" key="5">
    <source>
        <dbReference type="ARBA" id="ARBA00023136"/>
    </source>
</evidence>
<keyword evidence="6" id="KW-0187">Copper transport</keyword>
<dbReference type="EMBL" id="KI912119">
    <property type="protein sequence ID" value="ETS75015.1"/>
    <property type="molecule type" value="Genomic_DNA"/>
</dbReference>
<dbReference type="Proteomes" id="UP000030651">
    <property type="component" value="Unassembled WGS sequence"/>
</dbReference>
<dbReference type="eggNOG" id="KOG3386">
    <property type="taxonomic scope" value="Eukaryota"/>
</dbReference>
<keyword evidence="6" id="KW-0813">Transport</keyword>
<dbReference type="AlphaFoldDB" id="W3WM60"/>
<comment type="subcellular location">
    <subcellularLocation>
        <location evidence="1 6">Membrane</location>
        <topology evidence="1 6">Multi-pass membrane protein</topology>
    </subcellularLocation>
</comment>
<dbReference type="PANTHER" id="PTHR12483:SF73">
    <property type="entry name" value="COPPER TRANSPORT PROTEIN CTR3"/>
    <property type="match status" value="1"/>
</dbReference>
<gene>
    <name evidence="7" type="ORF">PFICI_13499</name>
</gene>
<dbReference type="FunCoup" id="W3WM60">
    <property type="interactions" value="24"/>
</dbReference>
<dbReference type="GO" id="GO:0005375">
    <property type="term" value="F:copper ion transmembrane transporter activity"/>
    <property type="evidence" value="ECO:0007669"/>
    <property type="project" value="UniProtKB-UniRule"/>
</dbReference>
<keyword evidence="8" id="KW-1185">Reference proteome</keyword>
<evidence type="ECO:0000256" key="2">
    <source>
        <dbReference type="ARBA" id="ARBA00006921"/>
    </source>
</evidence>
<evidence type="ECO:0000256" key="4">
    <source>
        <dbReference type="ARBA" id="ARBA00022989"/>
    </source>
</evidence>
<dbReference type="InParanoid" id="W3WM60"/>
<keyword evidence="5 6" id="KW-0472">Membrane</keyword>
<dbReference type="GeneID" id="19278512"/>
<dbReference type="OMA" id="MGSANAC"/>
<dbReference type="GO" id="GO:0016020">
    <property type="term" value="C:membrane"/>
    <property type="evidence" value="ECO:0007669"/>
    <property type="project" value="UniProtKB-SubCell"/>
</dbReference>
<keyword evidence="6" id="KW-0186">Copper</keyword>
<evidence type="ECO:0000313" key="8">
    <source>
        <dbReference type="Proteomes" id="UP000030651"/>
    </source>
</evidence>
<accession>W3WM60</accession>
<keyword evidence="4 6" id="KW-1133">Transmembrane helix</keyword>
<sequence>MESMMSMMPGMSMGDAMTNTATATTGSLSTTATATASAMMASMTGVSGTTMSGMMNGCKISMLWNWYTVDTCFLLTAWRIRSGGGFAALCIGVILMTIVLQALGWLAKFYDQRLVQQAKQAAIHAGTSDSLIAKDGHHVSSPSSFRPNITQQAVRTLVRTAQFAMAYWIMLLAMYYNGYVIICIILGSFIGIYFFQWDRLGGLPGYAPETHPEPTGCCG</sequence>
<evidence type="ECO:0000313" key="7">
    <source>
        <dbReference type="EMBL" id="ETS75015.1"/>
    </source>
</evidence>
<organism evidence="7 8">
    <name type="scientific">Pestalotiopsis fici (strain W106-1 / CGMCC3.15140)</name>
    <dbReference type="NCBI Taxonomy" id="1229662"/>
    <lineage>
        <taxon>Eukaryota</taxon>
        <taxon>Fungi</taxon>
        <taxon>Dikarya</taxon>
        <taxon>Ascomycota</taxon>
        <taxon>Pezizomycotina</taxon>
        <taxon>Sordariomycetes</taxon>
        <taxon>Xylariomycetidae</taxon>
        <taxon>Amphisphaeriales</taxon>
        <taxon>Sporocadaceae</taxon>
        <taxon>Pestalotiopsis</taxon>
    </lineage>
</organism>
<keyword evidence="6" id="KW-0406">Ion transport</keyword>
<evidence type="ECO:0000256" key="1">
    <source>
        <dbReference type="ARBA" id="ARBA00004141"/>
    </source>
</evidence>
<name>W3WM60_PESFW</name>
<proteinExistence type="inferred from homology"/>
<feature type="transmembrane region" description="Helical" evidence="6">
    <location>
        <begin position="87"/>
        <end position="107"/>
    </location>
</feature>
<dbReference type="STRING" id="1229662.W3WM60"/>
<evidence type="ECO:0000256" key="6">
    <source>
        <dbReference type="RuleBase" id="RU367022"/>
    </source>
</evidence>
<feature type="transmembrane region" description="Helical" evidence="6">
    <location>
        <begin position="165"/>
        <end position="195"/>
    </location>
</feature>
<dbReference type="HOGENOM" id="CLU_079690_0_1_1"/>
<dbReference type="KEGG" id="pfy:PFICI_13499"/>
<dbReference type="RefSeq" id="XP_007840271.1">
    <property type="nucleotide sequence ID" value="XM_007842080.1"/>
</dbReference>
<evidence type="ECO:0000256" key="3">
    <source>
        <dbReference type="ARBA" id="ARBA00022692"/>
    </source>
</evidence>
<reference evidence="8" key="1">
    <citation type="journal article" date="2015" name="BMC Genomics">
        <title>Genomic and transcriptomic analysis of the endophytic fungus Pestalotiopsis fici reveals its lifestyle and high potential for synthesis of natural products.</title>
        <authorList>
            <person name="Wang X."/>
            <person name="Zhang X."/>
            <person name="Liu L."/>
            <person name="Xiang M."/>
            <person name="Wang W."/>
            <person name="Sun X."/>
            <person name="Che Y."/>
            <person name="Guo L."/>
            <person name="Liu G."/>
            <person name="Guo L."/>
            <person name="Wang C."/>
            <person name="Yin W.B."/>
            <person name="Stadler M."/>
            <person name="Zhang X."/>
            <person name="Liu X."/>
        </authorList>
    </citation>
    <scope>NUCLEOTIDE SEQUENCE [LARGE SCALE GENOMIC DNA]</scope>
    <source>
        <strain evidence="8">W106-1 / CGMCC3.15140</strain>
    </source>
</reference>